<dbReference type="KEGG" id="vg:39105833"/>
<protein>
    <submittedName>
        <fullName evidence="2">Capsid protein</fullName>
    </submittedName>
</protein>
<reference evidence="2 3" key="1">
    <citation type="journal article" date="2017" name="PLoS ONE">
        <title>The Complete Genome Sequence of a Second Distinct Betabaculovirus from the True Armyworm, Mythimna unipuncta.</title>
        <authorList>
            <person name="Harrison R.L."/>
            <person name="Rowley D.L."/>
            <person name="Mowery J."/>
            <person name="Bauchan G.R."/>
            <person name="Theilmann D.A."/>
            <person name="Rohrmann G.F."/>
            <person name="Erlandson M.A."/>
        </authorList>
    </citation>
    <scope>NUCLEOTIDE SEQUENCE [LARGE SCALE GENOMIC DNA]</scope>
    <source>
        <strain evidence="2">MyunGV#8</strain>
    </source>
</reference>
<keyword evidence="3" id="KW-1185">Reference proteome</keyword>
<sequence>MDLLEFIRNTGFQADGRQAIMHMRRNYGLKKKLASDVQHVQLTIEECDELLYTLLQMFDKHAAFDRPITPVYAPIPRPRTATNSRRTSFMSVDPHSASSLQVMDAEDDYTSNVIETEFVPPPPPPPPPPAAAAAPLPTPPAPPKQVPPPPPPQPDYLDDIKKGVTLKPVSRDMPPPPPPPKSSADMLAVALRNKLNERREVTEASDLSEPNSDWST</sequence>
<feature type="compositionally biased region" description="Pro residues" evidence="1">
    <location>
        <begin position="119"/>
        <end position="154"/>
    </location>
</feature>
<accession>A0A1S5YDT7</accession>
<dbReference type="Proteomes" id="UP000203651">
    <property type="component" value="Segment"/>
</dbReference>
<proteinExistence type="predicted"/>
<feature type="compositionally biased region" description="Polar residues" evidence="1">
    <location>
        <begin position="80"/>
        <end position="100"/>
    </location>
</feature>
<feature type="region of interest" description="Disordered" evidence="1">
    <location>
        <begin position="115"/>
        <end position="216"/>
    </location>
</feature>
<dbReference type="EMBL" id="KX855660">
    <property type="protein sequence ID" value="AQQ80272.1"/>
    <property type="molecule type" value="Genomic_DNA"/>
</dbReference>
<dbReference type="PRINTS" id="PR01217">
    <property type="entry name" value="PRICHEXTENSN"/>
</dbReference>
<evidence type="ECO:0000313" key="2">
    <source>
        <dbReference type="EMBL" id="AQQ80272.1"/>
    </source>
</evidence>
<evidence type="ECO:0000313" key="3">
    <source>
        <dbReference type="Proteomes" id="UP000203651"/>
    </source>
</evidence>
<organism evidence="2 3">
    <name type="scientific">Betabaculovirus altermyunipunctae</name>
    <dbReference type="NCBI Taxonomy" id="3051996"/>
    <lineage>
        <taxon>Viruses</taxon>
        <taxon>Viruses incertae sedis</taxon>
        <taxon>Naldaviricetes</taxon>
        <taxon>Lefavirales</taxon>
        <taxon>Baculoviridae</taxon>
        <taxon>Betabaculovirus</taxon>
    </lineage>
</organism>
<evidence type="ECO:0000256" key="1">
    <source>
        <dbReference type="SAM" id="MobiDB-lite"/>
    </source>
</evidence>
<feature type="region of interest" description="Disordered" evidence="1">
    <location>
        <begin position="75"/>
        <end position="100"/>
    </location>
</feature>
<dbReference type="GeneID" id="39105833"/>
<name>A0A1S5YDT7_9BBAC</name>
<dbReference type="RefSeq" id="YP_009345720.1">
    <property type="nucleotide sequence ID" value="NC_033780.2"/>
</dbReference>